<keyword evidence="2" id="KW-1185">Reference proteome</keyword>
<sequence>MWKEGREEAQMLDCVIGAFCSELTFKLTPTCIRAVSFKFRLNGIIIHGKGAEDFPPLPRGKAGSTGTDHKALLQTWLQSPPTSCFYTSSQNLSSKMSILKHHVITNKPQNTRNRSPMSPFLLLLGFNSNLPSVHPTENRTGLELKAARKLSLLGSTGRTLNMHQTAARVQVSLQQVAWPSLSGSHQRAQRLAAERSN</sequence>
<organism evidence="1 2">
    <name type="scientific">Ovis ammon polii x Ovis aries</name>
    <dbReference type="NCBI Taxonomy" id="2918886"/>
    <lineage>
        <taxon>Eukaryota</taxon>
        <taxon>Metazoa</taxon>
        <taxon>Chordata</taxon>
        <taxon>Craniata</taxon>
        <taxon>Vertebrata</taxon>
        <taxon>Euteleostomi</taxon>
        <taxon>Mammalia</taxon>
        <taxon>Eutheria</taxon>
        <taxon>Laurasiatheria</taxon>
        <taxon>Artiodactyla</taxon>
        <taxon>Ruminantia</taxon>
        <taxon>Pecora</taxon>
        <taxon>Bovidae</taxon>
        <taxon>Caprinae</taxon>
        <taxon>Ovis</taxon>
    </lineage>
</organism>
<evidence type="ECO:0000313" key="2">
    <source>
        <dbReference type="Proteomes" id="UP001057279"/>
    </source>
</evidence>
<dbReference type="EMBL" id="CM043033">
    <property type="protein sequence ID" value="KAI4582566.1"/>
    <property type="molecule type" value="Genomic_DNA"/>
</dbReference>
<gene>
    <name evidence="1" type="ORF">MJG53_009117</name>
</gene>
<dbReference type="Proteomes" id="UP001057279">
    <property type="component" value="Linkage Group LG08"/>
</dbReference>
<reference evidence="1" key="1">
    <citation type="submission" date="2022-03" db="EMBL/GenBank/DDBJ databases">
        <title>Genomic analyses of argali, domestic sheep and their hybrids provide insights into chromosomal evolution, heterosis and genetic basis of agronomic traits.</title>
        <authorList>
            <person name="Li M."/>
        </authorList>
    </citation>
    <scope>NUCLEOTIDE SEQUENCE</scope>
    <source>
        <strain evidence="1">F1 hybrid</strain>
    </source>
</reference>
<name>A0ACB9UYL8_9CETA</name>
<accession>A0ACB9UYL8</accession>
<protein>
    <submittedName>
        <fullName evidence="1">Uncharacterized protein</fullName>
    </submittedName>
</protein>
<evidence type="ECO:0000313" key="1">
    <source>
        <dbReference type="EMBL" id="KAI4582566.1"/>
    </source>
</evidence>
<proteinExistence type="predicted"/>
<comment type="caution">
    <text evidence="1">The sequence shown here is derived from an EMBL/GenBank/DDBJ whole genome shotgun (WGS) entry which is preliminary data.</text>
</comment>